<dbReference type="OrthoDB" id="8365720at2"/>
<evidence type="ECO:0000313" key="2">
    <source>
        <dbReference type="Proteomes" id="UP000236959"/>
    </source>
</evidence>
<dbReference type="RefSeq" id="WP_103220448.1">
    <property type="nucleotide sequence ID" value="NZ_PPCN01000001.1"/>
</dbReference>
<organism evidence="1 2">
    <name type="scientific">Roseibium marinum</name>
    <dbReference type="NCBI Taxonomy" id="281252"/>
    <lineage>
        <taxon>Bacteria</taxon>
        <taxon>Pseudomonadati</taxon>
        <taxon>Pseudomonadota</taxon>
        <taxon>Alphaproteobacteria</taxon>
        <taxon>Hyphomicrobiales</taxon>
        <taxon>Stappiaceae</taxon>
        <taxon>Roseibium</taxon>
    </lineage>
</organism>
<comment type="caution">
    <text evidence="1">The sequence shown here is derived from an EMBL/GenBank/DDBJ whole genome shotgun (WGS) entry which is preliminary data.</text>
</comment>
<reference evidence="1 2" key="1">
    <citation type="submission" date="2018-01" db="EMBL/GenBank/DDBJ databases">
        <title>Genomic Encyclopedia of Archaeal and Bacterial Type Strains, Phase II (KMG-II): from individual species to whole genera.</title>
        <authorList>
            <person name="Goeker M."/>
        </authorList>
    </citation>
    <scope>NUCLEOTIDE SEQUENCE [LARGE SCALE GENOMIC DNA]</scope>
    <source>
        <strain evidence="1 2">DSM 17023</strain>
    </source>
</reference>
<protein>
    <submittedName>
        <fullName evidence="1">Uncharacterized protein</fullName>
    </submittedName>
</protein>
<dbReference type="EMBL" id="PPCN01000001">
    <property type="protein sequence ID" value="POF33784.1"/>
    <property type="molecule type" value="Genomic_DNA"/>
</dbReference>
<keyword evidence="2" id="KW-1185">Reference proteome</keyword>
<evidence type="ECO:0000313" key="1">
    <source>
        <dbReference type="EMBL" id="POF33784.1"/>
    </source>
</evidence>
<proteinExistence type="predicted"/>
<dbReference type="Proteomes" id="UP000236959">
    <property type="component" value="Unassembled WGS sequence"/>
</dbReference>
<accession>A0A2S3V1D5</accession>
<gene>
    <name evidence="1" type="ORF">CLV41_101233</name>
</gene>
<dbReference type="AlphaFoldDB" id="A0A2S3V1D5"/>
<sequence>MATWKPVQREPDALRACIYDYLRTRARQVYQSGTSAPTPLGLSRETMCNGGMLNIDLTITPVGLTLVNSRSALVFGVTGHAADKGTGYQVEGRVVIDKQTLAFLSIEADLTVLNRS</sequence>
<name>A0A2S3V1D5_9HYPH</name>